<comment type="caution">
    <text evidence="2">The sequence shown here is derived from an EMBL/GenBank/DDBJ whole genome shotgun (WGS) entry which is preliminary data.</text>
</comment>
<reference evidence="2" key="2">
    <citation type="submission" date="2023-06" db="EMBL/GenBank/DDBJ databases">
        <title>Long-read-based genome assembly of the green algal bacterivore Cymbomonas tetramitiformis.</title>
        <authorList>
            <person name="Gyaltshen Y."/>
            <person name="Rozenberg A."/>
            <person name="Paasch A."/>
            <person name="Burns J.A."/>
            <person name="Warring S."/>
            <person name="Larson R."/>
            <person name="Maurer-Alcala X."/>
            <person name="Dacks J."/>
            <person name="Kim E."/>
        </authorList>
    </citation>
    <scope>NUCLEOTIDE SEQUENCE</scope>
    <source>
        <strain evidence="2">PLY_AMNH</strain>
    </source>
</reference>
<proteinExistence type="predicted"/>
<dbReference type="AlphaFoldDB" id="A0AAE0FBZ8"/>
<evidence type="ECO:0000313" key="2">
    <source>
        <dbReference type="EMBL" id="KAK3256596.1"/>
    </source>
</evidence>
<gene>
    <name evidence="2" type="ORF">CYMTET_34274</name>
    <name evidence="1" type="ORF">CYMTET_53688</name>
</gene>
<evidence type="ECO:0000313" key="3">
    <source>
        <dbReference type="Proteomes" id="UP001190700"/>
    </source>
</evidence>
<dbReference type="EMBL" id="LGRX02021511">
    <property type="protein sequence ID" value="KAK3256596.1"/>
    <property type="molecule type" value="Genomic_DNA"/>
</dbReference>
<sequence length="73" mass="8283">MTSPSTTISNVRPPIIPLASNISRLYRVSSGIRCGRLSLHHKGIPFNQQEWSTPPWSTLHTRCRHSRACKTWA</sequence>
<keyword evidence="3" id="KW-1185">Reference proteome</keyword>
<name>A0AAE0FBZ8_9CHLO</name>
<dbReference type="Proteomes" id="UP001190700">
    <property type="component" value="Unassembled WGS sequence"/>
</dbReference>
<evidence type="ECO:0000313" key="1">
    <source>
        <dbReference type="EMBL" id="KAK3236154.1"/>
    </source>
</evidence>
<organism evidence="2 3">
    <name type="scientific">Cymbomonas tetramitiformis</name>
    <dbReference type="NCBI Taxonomy" id="36881"/>
    <lineage>
        <taxon>Eukaryota</taxon>
        <taxon>Viridiplantae</taxon>
        <taxon>Chlorophyta</taxon>
        <taxon>Pyramimonadophyceae</taxon>
        <taxon>Pyramimonadales</taxon>
        <taxon>Pyramimonadaceae</taxon>
        <taxon>Cymbomonas</taxon>
    </lineage>
</organism>
<protein>
    <submittedName>
        <fullName evidence="2">Uncharacterized protein</fullName>
    </submittedName>
</protein>
<accession>A0AAE0FBZ8</accession>
<reference evidence="2 3" key="1">
    <citation type="journal article" date="2015" name="Genome Biol. Evol.">
        <title>Comparative Genomics of a Bacterivorous Green Alga Reveals Evolutionary Causalities and Consequences of Phago-Mixotrophic Mode of Nutrition.</title>
        <authorList>
            <person name="Burns J.A."/>
            <person name="Paasch A."/>
            <person name="Narechania A."/>
            <person name="Kim E."/>
        </authorList>
    </citation>
    <scope>NUCLEOTIDE SEQUENCE [LARGE SCALE GENOMIC DNA]</scope>
    <source>
        <strain evidence="2">PLY_AMNH</strain>
    </source>
</reference>
<dbReference type="EMBL" id="LGRX02035153">
    <property type="protein sequence ID" value="KAK3236154.1"/>
    <property type="molecule type" value="Genomic_DNA"/>
</dbReference>